<keyword evidence="2" id="KW-0732">Signal</keyword>
<feature type="chain" id="PRO_5040965575" evidence="2">
    <location>
        <begin position="24"/>
        <end position="98"/>
    </location>
</feature>
<evidence type="ECO:0000313" key="6">
    <source>
        <dbReference type="Proteomes" id="UP001138708"/>
    </source>
</evidence>
<feature type="signal peptide" evidence="2">
    <location>
        <begin position="1"/>
        <end position="23"/>
    </location>
</feature>
<gene>
    <name evidence="4" type="ORF">GWK15_16000</name>
    <name evidence="3" type="ORF">GXW75_03445</name>
</gene>
<reference evidence="4 5" key="2">
    <citation type="submission" date="2020-02" db="EMBL/GenBank/DDBJ databases">
        <authorList>
            <person name="Sun Q."/>
            <person name="Inoue M."/>
        </authorList>
    </citation>
    <scope>NUCLEOTIDE SEQUENCE [LARGE SCALE GENOMIC DNA]</scope>
    <source>
        <strain evidence="4 5">KCTC 22478</strain>
    </source>
</reference>
<feature type="compositionally biased region" description="Low complexity" evidence="1">
    <location>
        <begin position="29"/>
        <end position="39"/>
    </location>
</feature>
<feature type="region of interest" description="Disordered" evidence="1">
    <location>
        <begin position="18"/>
        <end position="98"/>
    </location>
</feature>
<reference evidence="3" key="3">
    <citation type="journal article" date="2021" name="Syst. Appl. Microbiol.">
        <title>Roseomonas hellenica sp. nov., isolated from roots of wild-growing Alkanna tinctoria.</title>
        <authorList>
            <person name="Rat A."/>
            <person name="Naranjo H.D."/>
            <person name="Lebbe L."/>
            <person name="Cnockaert M."/>
            <person name="Krigas N."/>
            <person name="Grigoriadou K."/>
            <person name="Maloupa E."/>
            <person name="Willems A."/>
        </authorList>
    </citation>
    <scope>NUCLEOTIDE SEQUENCE</scope>
    <source>
        <strain evidence="3">LMG 31161</strain>
    </source>
</reference>
<evidence type="ECO:0000256" key="2">
    <source>
        <dbReference type="SAM" id="SignalP"/>
    </source>
</evidence>
<keyword evidence="5" id="KW-1185">Reference proteome</keyword>
<dbReference type="RefSeq" id="WP_168042353.1">
    <property type="nucleotide sequence ID" value="NZ_JAAEDK010000006.1"/>
</dbReference>
<reference evidence="3" key="1">
    <citation type="submission" date="2020-01" db="EMBL/GenBank/DDBJ databases">
        <authorList>
            <person name="Rat A."/>
        </authorList>
    </citation>
    <scope>NUCLEOTIDE SEQUENCE</scope>
    <source>
        <strain evidence="3">LMG 31161</strain>
    </source>
</reference>
<dbReference type="Proteomes" id="UP001138708">
    <property type="component" value="Unassembled WGS sequence"/>
</dbReference>
<sequence length="98" mass="10607">MFRAILIAAGLLLAIGTLSPADAARSRTRASTTEATSASGEAPRATNSRRHRSSASQQRRHRNEASTSRRSRGEASSRRRGSQQASARRSTPRTTETQ</sequence>
<name>A0A9X9WD82_9PROT</name>
<comment type="caution">
    <text evidence="3">The sequence shown here is derived from an EMBL/GenBank/DDBJ whole genome shotgun (WGS) entry which is preliminary data.</text>
</comment>
<dbReference type="Proteomes" id="UP000746741">
    <property type="component" value="Unassembled WGS sequence"/>
</dbReference>
<evidence type="ECO:0000313" key="4">
    <source>
        <dbReference type="EMBL" id="NKE18457.1"/>
    </source>
</evidence>
<dbReference type="AlphaFoldDB" id="A0A9X9WD82"/>
<evidence type="ECO:0000256" key="1">
    <source>
        <dbReference type="SAM" id="MobiDB-lite"/>
    </source>
</evidence>
<protein>
    <submittedName>
        <fullName evidence="3">Uncharacterized protein</fullName>
    </submittedName>
</protein>
<organism evidence="3 6">
    <name type="scientific">Neoroseomonas oryzicola</name>
    <dbReference type="NCBI Taxonomy" id="535904"/>
    <lineage>
        <taxon>Bacteria</taxon>
        <taxon>Pseudomonadati</taxon>
        <taxon>Pseudomonadota</taxon>
        <taxon>Alphaproteobacteria</taxon>
        <taxon>Acetobacterales</taxon>
        <taxon>Acetobacteraceae</taxon>
        <taxon>Neoroseomonas</taxon>
    </lineage>
</organism>
<dbReference type="EMBL" id="JAAEDK010000006">
    <property type="protein sequence ID" value="MBR0658292.1"/>
    <property type="molecule type" value="Genomic_DNA"/>
</dbReference>
<proteinExistence type="predicted"/>
<dbReference type="EMBL" id="JAAVUP010000004">
    <property type="protein sequence ID" value="NKE18457.1"/>
    <property type="molecule type" value="Genomic_DNA"/>
</dbReference>
<accession>A0A9X9WD82</accession>
<evidence type="ECO:0000313" key="3">
    <source>
        <dbReference type="EMBL" id="MBR0658292.1"/>
    </source>
</evidence>
<feature type="compositionally biased region" description="Basic residues" evidence="1">
    <location>
        <begin position="47"/>
        <end position="62"/>
    </location>
</feature>
<evidence type="ECO:0000313" key="5">
    <source>
        <dbReference type="Proteomes" id="UP000746741"/>
    </source>
</evidence>